<dbReference type="EMBL" id="BMAW01039991">
    <property type="protein sequence ID" value="GFU57959.1"/>
    <property type="molecule type" value="Genomic_DNA"/>
</dbReference>
<sequence length="106" mass="11415">MAKARCCRLTAHASLHSACSRKRVALAALRVPPLAGSSTAQQKEAARFATQSAALPYRLAACRCAPYRTAMPPRKTRASAARQQCKSRACRSIARDSVRSATRRGS</sequence>
<evidence type="ECO:0000313" key="2">
    <source>
        <dbReference type="Proteomes" id="UP000887013"/>
    </source>
</evidence>
<reference evidence="1" key="1">
    <citation type="submission" date="2020-08" db="EMBL/GenBank/DDBJ databases">
        <title>Multicomponent nature underlies the extraordinary mechanical properties of spider dragline silk.</title>
        <authorList>
            <person name="Kono N."/>
            <person name="Nakamura H."/>
            <person name="Mori M."/>
            <person name="Yoshida Y."/>
            <person name="Ohtoshi R."/>
            <person name="Malay A.D."/>
            <person name="Moran D.A.P."/>
            <person name="Tomita M."/>
            <person name="Numata K."/>
            <person name="Arakawa K."/>
        </authorList>
    </citation>
    <scope>NUCLEOTIDE SEQUENCE</scope>
</reference>
<dbReference type="Proteomes" id="UP000887013">
    <property type="component" value="Unassembled WGS sequence"/>
</dbReference>
<gene>
    <name evidence="1" type="ORF">NPIL_369551</name>
</gene>
<comment type="caution">
    <text evidence="1">The sequence shown here is derived from an EMBL/GenBank/DDBJ whole genome shotgun (WGS) entry which is preliminary data.</text>
</comment>
<accession>A0A8X6QYQ8</accession>
<name>A0A8X6QYQ8_NEPPI</name>
<organism evidence="1 2">
    <name type="scientific">Nephila pilipes</name>
    <name type="common">Giant wood spider</name>
    <name type="synonym">Nephila maculata</name>
    <dbReference type="NCBI Taxonomy" id="299642"/>
    <lineage>
        <taxon>Eukaryota</taxon>
        <taxon>Metazoa</taxon>
        <taxon>Ecdysozoa</taxon>
        <taxon>Arthropoda</taxon>
        <taxon>Chelicerata</taxon>
        <taxon>Arachnida</taxon>
        <taxon>Araneae</taxon>
        <taxon>Araneomorphae</taxon>
        <taxon>Entelegynae</taxon>
        <taxon>Araneoidea</taxon>
        <taxon>Nephilidae</taxon>
        <taxon>Nephila</taxon>
    </lineage>
</organism>
<evidence type="ECO:0000313" key="1">
    <source>
        <dbReference type="EMBL" id="GFU57959.1"/>
    </source>
</evidence>
<protein>
    <submittedName>
        <fullName evidence="1">Uncharacterized protein</fullName>
    </submittedName>
</protein>
<keyword evidence="2" id="KW-1185">Reference proteome</keyword>
<proteinExistence type="predicted"/>
<dbReference type="AlphaFoldDB" id="A0A8X6QYQ8"/>